<evidence type="ECO:0000256" key="1">
    <source>
        <dbReference type="SAM" id="Phobius"/>
    </source>
</evidence>
<reference evidence="2 3" key="1">
    <citation type="submission" date="2024-05" db="EMBL/GenBank/DDBJ databases">
        <authorList>
            <person name="Venkateswaran K."/>
        </authorList>
    </citation>
    <scope>NUCLEOTIDE SEQUENCE [LARGE SCALE GENOMIC DNA]</scope>
    <source>
        <strain evidence="2 3">179-C4-2-HS</strain>
    </source>
</reference>
<evidence type="ECO:0000313" key="2">
    <source>
        <dbReference type="EMBL" id="MFB3168181.1"/>
    </source>
</evidence>
<protein>
    <submittedName>
        <fullName evidence="2">Uncharacterized protein</fullName>
    </submittedName>
</protein>
<comment type="caution">
    <text evidence="2">The sequence shown here is derived from an EMBL/GenBank/DDBJ whole genome shotgun (WGS) entry which is preliminary data.</text>
</comment>
<sequence>MKQNIKAILAPMSPKERIAYIWDYYKFHIIGTIVAIILLLSLISSIGEKKEVVLNMTIIGQGVNPEGVVQLQEQLTNKLVQDKDDEEVSVQHLTYNKTSMDEASRAGIQKMSAEISLGAIDVMIVEKELFEEISSQNALLALNEFKGANKLLPSDEKVYGISASDIELLAPLALDENEMLCVPSTTKNLQKINEFFTFISK</sequence>
<keyword evidence="1" id="KW-0812">Transmembrane</keyword>
<feature type="transmembrane region" description="Helical" evidence="1">
    <location>
        <begin position="27"/>
        <end position="46"/>
    </location>
</feature>
<dbReference type="RefSeq" id="WP_306073231.1">
    <property type="nucleotide sequence ID" value="NZ_JAROBZ020000001.1"/>
</dbReference>
<gene>
    <name evidence="2" type="ORF">P5G62_013770</name>
</gene>
<keyword evidence="1" id="KW-1133">Transmembrane helix</keyword>
<organism evidence="2 3">
    <name type="scientific">Neobacillus driksii</name>
    <dbReference type="NCBI Taxonomy" id="3035913"/>
    <lineage>
        <taxon>Bacteria</taxon>
        <taxon>Bacillati</taxon>
        <taxon>Bacillota</taxon>
        <taxon>Bacilli</taxon>
        <taxon>Bacillales</taxon>
        <taxon>Bacillaceae</taxon>
        <taxon>Neobacillus</taxon>
    </lineage>
</organism>
<accession>A0ABV4YTJ8</accession>
<keyword evidence="3" id="KW-1185">Reference proteome</keyword>
<evidence type="ECO:0000313" key="3">
    <source>
        <dbReference type="Proteomes" id="UP001241748"/>
    </source>
</evidence>
<name>A0ABV4YTJ8_9BACI</name>
<dbReference type="EMBL" id="JAROBZ020000001">
    <property type="protein sequence ID" value="MFB3168181.1"/>
    <property type="molecule type" value="Genomic_DNA"/>
</dbReference>
<keyword evidence="1" id="KW-0472">Membrane</keyword>
<proteinExistence type="predicted"/>
<dbReference type="Proteomes" id="UP001241748">
    <property type="component" value="Unassembled WGS sequence"/>
</dbReference>